<reference evidence="1 2" key="1">
    <citation type="submission" date="2019-05" db="EMBL/GenBank/DDBJ databases">
        <title>We sequenced the genome of Paenibacillus hemerocallicola KCTC 33185 for further insight into its adaptation and study the phylogeny of Paenibacillus.</title>
        <authorList>
            <person name="Narsing Rao M.P."/>
        </authorList>
    </citation>
    <scope>NUCLEOTIDE SEQUENCE [LARGE SCALE GENOMIC DNA]</scope>
    <source>
        <strain evidence="1 2">KCTC 33185</strain>
    </source>
</reference>
<dbReference type="RefSeq" id="WP_139602402.1">
    <property type="nucleotide sequence ID" value="NZ_VDCQ01000013.1"/>
</dbReference>
<name>A0A5C4TAI5_9BACL</name>
<dbReference type="Gene3D" id="3.20.20.80">
    <property type="entry name" value="Glycosidases"/>
    <property type="match status" value="1"/>
</dbReference>
<dbReference type="Proteomes" id="UP000307943">
    <property type="component" value="Unassembled WGS sequence"/>
</dbReference>
<dbReference type="SUPFAM" id="SSF51445">
    <property type="entry name" value="(Trans)glycosidases"/>
    <property type="match status" value="1"/>
</dbReference>
<keyword evidence="2" id="KW-1185">Reference proteome</keyword>
<comment type="caution">
    <text evidence="1">The sequence shown here is derived from an EMBL/GenBank/DDBJ whole genome shotgun (WGS) entry which is preliminary data.</text>
</comment>
<organism evidence="1 2">
    <name type="scientific">Paenibacillus hemerocallicola</name>
    <dbReference type="NCBI Taxonomy" id="1172614"/>
    <lineage>
        <taxon>Bacteria</taxon>
        <taxon>Bacillati</taxon>
        <taxon>Bacillota</taxon>
        <taxon>Bacilli</taxon>
        <taxon>Bacillales</taxon>
        <taxon>Paenibacillaceae</taxon>
        <taxon>Paenibacillus</taxon>
    </lineage>
</organism>
<dbReference type="OrthoDB" id="2668768at2"/>
<gene>
    <name evidence="1" type="ORF">FE784_11785</name>
</gene>
<protein>
    <recommendedName>
        <fullName evidence="3">Glycosyl hydrolase-like 10 domain-containing protein</fullName>
    </recommendedName>
</protein>
<proteinExistence type="predicted"/>
<evidence type="ECO:0000313" key="1">
    <source>
        <dbReference type="EMBL" id="TNJ66094.1"/>
    </source>
</evidence>
<dbReference type="InterPro" id="IPR017853">
    <property type="entry name" value="GH"/>
</dbReference>
<dbReference type="AlphaFoldDB" id="A0A5C4TAI5"/>
<dbReference type="EMBL" id="VDCQ01000013">
    <property type="protein sequence ID" value="TNJ66094.1"/>
    <property type="molecule type" value="Genomic_DNA"/>
</dbReference>
<sequence>MPNRFCMKLIENYDIDGLVLDYMRNYLNQSIDRLTDLCRDVKRWLDEKGRKTGKTLELKVRIPAEQIVYYKAMKQCATERLVDGIIPSNHVSADPLPPVEHYQHICKGTGVKVYGCIDGWRWILGHHAKTGVLRMAHSPESIDRYIDHYTRLGVDGIFVYQGDQVTGNPYLFNLFR</sequence>
<evidence type="ECO:0000313" key="2">
    <source>
        <dbReference type="Proteomes" id="UP000307943"/>
    </source>
</evidence>
<evidence type="ECO:0008006" key="3">
    <source>
        <dbReference type="Google" id="ProtNLM"/>
    </source>
</evidence>
<accession>A0A5C4TAI5</accession>